<dbReference type="EMBL" id="REGN01002090">
    <property type="protein sequence ID" value="RNA30381.1"/>
    <property type="molecule type" value="Genomic_DNA"/>
</dbReference>
<dbReference type="Proteomes" id="UP000276133">
    <property type="component" value="Unassembled WGS sequence"/>
</dbReference>
<evidence type="ECO:0000313" key="2">
    <source>
        <dbReference type="Proteomes" id="UP000276133"/>
    </source>
</evidence>
<accession>A0A3M7S3P3</accession>
<dbReference type="AlphaFoldDB" id="A0A3M7S3P3"/>
<protein>
    <submittedName>
        <fullName evidence="1">Uncharacterized protein</fullName>
    </submittedName>
</protein>
<sequence length="117" mass="14017">MISYKNIKIWSNLNNKIIHLIAQFCVHVYKEEEAIRKMIIRIRNECVDKTNFYANNSEWYADGTLDISPTFFMLEFCSFAFREKIALKKKLKRRSIHLDWCFSILSVYQIVDLNKLS</sequence>
<evidence type="ECO:0000313" key="1">
    <source>
        <dbReference type="EMBL" id="RNA30381.1"/>
    </source>
</evidence>
<keyword evidence="2" id="KW-1185">Reference proteome</keyword>
<comment type="caution">
    <text evidence="1">The sequence shown here is derived from an EMBL/GenBank/DDBJ whole genome shotgun (WGS) entry which is preliminary data.</text>
</comment>
<gene>
    <name evidence="1" type="ORF">BpHYR1_031959</name>
</gene>
<proteinExistence type="predicted"/>
<organism evidence="1 2">
    <name type="scientific">Brachionus plicatilis</name>
    <name type="common">Marine rotifer</name>
    <name type="synonym">Brachionus muelleri</name>
    <dbReference type="NCBI Taxonomy" id="10195"/>
    <lineage>
        <taxon>Eukaryota</taxon>
        <taxon>Metazoa</taxon>
        <taxon>Spiralia</taxon>
        <taxon>Gnathifera</taxon>
        <taxon>Rotifera</taxon>
        <taxon>Eurotatoria</taxon>
        <taxon>Monogononta</taxon>
        <taxon>Pseudotrocha</taxon>
        <taxon>Ploima</taxon>
        <taxon>Brachionidae</taxon>
        <taxon>Brachionus</taxon>
    </lineage>
</organism>
<reference evidence="1 2" key="1">
    <citation type="journal article" date="2018" name="Sci. Rep.">
        <title>Genomic signatures of local adaptation to the degree of environmental predictability in rotifers.</title>
        <authorList>
            <person name="Franch-Gras L."/>
            <person name="Hahn C."/>
            <person name="Garcia-Roger E.M."/>
            <person name="Carmona M.J."/>
            <person name="Serra M."/>
            <person name="Gomez A."/>
        </authorList>
    </citation>
    <scope>NUCLEOTIDE SEQUENCE [LARGE SCALE GENOMIC DNA]</scope>
    <source>
        <strain evidence="1">HYR1</strain>
    </source>
</reference>
<name>A0A3M7S3P3_BRAPC</name>